<feature type="signal peptide" evidence="1">
    <location>
        <begin position="1"/>
        <end position="17"/>
    </location>
</feature>
<comment type="caution">
    <text evidence="2">The sequence shown here is derived from an EMBL/GenBank/DDBJ whole genome shotgun (WGS) entry which is preliminary data.</text>
</comment>
<evidence type="ECO:0000313" key="2">
    <source>
        <dbReference type="EMBL" id="KAG2582263.1"/>
    </source>
</evidence>
<feature type="chain" id="PRO_5035937408" description="Secreted protein" evidence="1">
    <location>
        <begin position="18"/>
        <end position="116"/>
    </location>
</feature>
<evidence type="ECO:0000256" key="1">
    <source>
        <dbReference type="SAM" id="SignalP"/>
    </source>
</evidence>
<dbReference type="AlphaFoldDB" id="A0A8T0RBJ6"/>
<protein>
    <recommendedName>
        <fullName evidence="4">Secreted protein</fullName>
    </recommendedName>
</protein>
<name>A0A8T0RBJ6_PANVG</name>
<keyword evidence="3" id="KW-1185">Reference proteome</keyword>
<accession>A0A8T0RBJ6</accession>
<reference evidence="2" key="1">
    <citation type="submission" date="2020-05" db="EMBL/GenBank/DDBJ databases">
        <title>WGS assembly of Panicum virgatum.</title>
        <authorList>
            <person name="Lovell J.T."/>
            <person name="Jenkins J."/>
            <person name="Shu S."/>
            <person name="Juenger T.E."/>
            <person name="Schmutz J."/>
        </authorList>
    </citation>
    <scope>NUCLEOTIDE SEQUENCE</scope>
    <source>
        <strain evidence="2">AP13</strain>
    </source>
</reference>
<proteinExistence type="predicted"/>
<evidence type="ECO:0008006" key="4">
    <source>
        <dbReference type="Google" id="ProtNLM"/>
    </source>
</evidence>
<dbReference type="EMBL" id="CM029047">
    <property type="protein sequence ID" value="KAG2582263.1"/>
    <property type="molecule type" value="Genomic_DNA"/>
</dbReference>
<evidence type="ECO:0000313" key="3">
    <source>
        <dbReference type="Proteomes" id="UP000823388"/>
    </source>
</evidence>
<dbReference type="Proteomes" id="UP000823388">
    <property type="component" value="Chromosome 6K"/>
</dbReference>
<sequence length="116" mass="12798">MAAAFCFCWFVRVRLEAVYPGTGLPATDEKLTDPGSSSWWAASSSSSPTSSAAVPGFFFFVLAEGRRSVASLGMRPLSALVLWPPTLDWGSTRRRRGTPLPLPFPARRWPIRVQRL</sequence>
<organism evidence="2 3">
    <name type="scientific">Panicum virgatum</name>
    <name type="common">Blackwell switchgrass</name>
    <dbReference type="NCBI Taxonomy" id="38727"/>
    <lineage>
        <taxon>Eukaryota</taxon>
        <taxon>Viridiplantae</taxon>
        <taxon>Streptophyta</taxon>
        <taxon>Embryophyta</taxon>
        <taxon>Tracheophyta</taxon>
        <taxon>Spermatophyta</taxon>
        <taxon>Magnoliopsida</taxon>
        <taxon>Liliopsida</taxon>
        <taxon>Poales</taxon>
        <taxon>Poaceae</taxon>
        <taxon>PACMAD clade</taxon>
        <taxon>Panicoideae</taxon>
        <taxon>Panicodae</taxon>
        <taxon>Paniceae</taxon>
        <taxon>Panicinae</taxon>
        <taxon>Panicum</taxon>
        <taxon>Panicum sect. Hiantes</taxon>
    </lineage>
</organism>
<keyword evidence="1" id="KW-0732">Signal</keyword>
<gene>
    <name evidence="2" type="ORF">PVAP13_6KG097900</name>
</gene>